<dbReference type="Proteomes" id="UP000567067">
    <property type="component" value="Unassembled WGS sequence"/>
</dbReference>
<comment type="caution">
    <text evidence="1">The sequence shown here is derived from an EMBL/GenBank/DDBJ whole genome shotgun (WGS) entry which is preliminary data.</text>
</comment>
<name>A0A7W3SRL2_9BACL</name>
<reference evidence="1 2" key="1">
    <citation type="submission" date="2020-08" db="EMBL/GenBank/DDBJ databases">
        <title>Genomic Encyclopedia of Type Strains, Phase III (KMG-III): the genomes of soil and plant-associated and newly described type strains.</title>
        <authorList>
            <person name="Whitman W."/>
        </authorList>
    </citation>
    <scope>NUCLEOTIDE SEQUENCE [LARGE SCALE GENOMIC DNA]</scope>
    <source>
        <strain evidence="1 2">CECT 8693</strain>
    </source>
</reference>
<evidence type="ECO:0000313" key="2">
    <source>
        <dbReference type="Proteomes" id="UP000567067"/>
    </source>
</evidence>
<gene>
    <name evidence="1" type="ORF">FHR92_001438</name>
</gene>
<dbReference type="EMBL" id="JACJIP010000007">
    <property type="protein sequence ID" value="MBA9084976.1"/>
    <property type="molecule type" value="Genomic_DNA"/>
</dbReference>
<sequence>MDCKQRRWLLTCPTIALAGFDPMIYEWYVHDELMINRDAGVSLHPFLFELCWSGRMIQDYLEVEDYQ</sequence>
<proteinExistence type="predicted"/>
<accession>A0A7W3SRL2</accession>
<dbReference type="AlphaFoldDB" id="A0A7W3SRL2"/>
<organism evidence="1 2">
    <name type="scientific">Fontibacillus solani</name>
    <dbReference type="NCBI Taxonomy" id="1572857"/>
    <lineage>
        <taxon>Bacteria</taxon>
        <taxon>Bacillati</taxon>
        <taxon>Bacillota</taxon>
        <taxon>Bacilli</taxon>
        <taxon>Bacillales</taxon>
        <taxon>Paenibacillaceae</taxon>
        <taxon>Fontibacillus</taxon>
    </lineage>
</organism>
<keyword evidence="2" id="KW-1185">Reference proteome</keyword>
<protein>
    <submittedName>
        <fullName evidence="1">Uncharacterized protein</fullName>
    </submittedName>
</protein>
<evidence type="ECO:0000313" key="1">
    <source>
        <dbReference type="EMBL" id="MBA9084976.1"/>
    </source>
</evidence>
<dbReference type="RefSeq" id="WP_139173145.1">
    <property type="nucleotide sequence ID" value="NZ_JACJIP010000007.1"/>
</dbReference>